<reference evidence="1 2" key="1">
    <citation type="submission" date="2015-01" db="EMBL/GenBank/DDBJ databases">
        <title>The Genome Sequence of Exophiala xenobiotica CBS118157.</title>
        <authorList>
            <consortium name="The Broad Institute Genomics Platform"/>
            <person name="Cuomo C."/>
            <person name="de Hoog S."/>
            <person name="Gorbushina A."/>
            <person name="Stielow B."/>
            <person name="Teixiera M."/>
            <person name="Abouelleil A."/>
            <person name="Chapman S.B."/>
            <person name="Priest M."/>
            <person name="Young S.K."/>
            <person name="Wortman J."/>
            <person name="Nusbaum C."/>
            <person name="Birren B."/>
        </authorList>
    </citation>
    <scope>NUCLEOTIDE SEQUENCE [LARGE SCALE GENOMIC DNA]</scope>
    <source>
        <strain evidence="1 2">CBS 118157</strain>
    </source>
</reference>
<dbReference type="OrthoDB" id="4121235at2759"/>
<proteinExistence type="predicted"/>
<dbReference type="RefSeq" id="XP_013320762.1">
    <property type="nucleotide sequence ID" value="XM_013465308.1"/>
</dbReference>
<dbReference type="HOGENOM" id="CLU_025796_2_1_1"/>
<dbReference type="Proteomes" id="UP000054342">
    <property type="component" value="Unassembled WGS sequence"/>
</dbReference>
<dbReference type="AlphaFoldDB" id="A0A0D2FJ55"/>
<dbReference type="GeneID" id="25322324"/>
<evidence type="ECO:0000313" key="2">
    <source>
        <dbReference type="Proteomes" id="UP000054342"/>
    </source>
</evidence>
<gene>
    <name evidence="1" type="ORF">PV05_00416</name>
</gene>
<accession>A0A0D2FJ55</accession>
<keyword evidence="2" id="KW-1185">Reference proteome</keyword>
<protein>
    <submittedName>
        <fullName evidence="1">Uncharacterized protein</fullName>
    </submittedName>
</protein>
<evidence type="ECO:0000313" key="1">
    <source>
        <dbReference type="EMBL" id="KIW60179.1"/>
    </source>
</evidence>
<name>A0A0D2FJ55_9EURO</name>
<sequence>MRSLSTMLGNKAWACEVTSEDLARYFSRLPLSNPTLSSGQWLPEFRTPRHGIDYENENKSYIETHRHLWPDDSDLELFMQNPQDTDDRSLSLEVKRVVDFCNGKTLPPVGIDELGDGQDPLVAWLDERAFEEGVFSSRNYRGPLTSDGLGQELRKRRYHYGKGRAKVPRHPSTMRNLGWKPWTVLSQVKGSPCHKTSNPGIATGRTSLVCGQVSEPDADRRLIFVTDLDSASIHALISTASTHQAPALRDALARHLAFEPFGDVKIQADGLSMFELGFHLPGLLCRNFQTTDHRRFENGETLRRTIDISFLNWEPGLPGEFLYEAQVSCVIAGLHEHNWVAYCFADTYFDGSNERRETVAEYHKDALSECGMNADPLTYGNCDANVPHWDPRKYFLAVYLHRTKPVIREWLLLTGKVEHSFRIYEQV</sequence>
<organism evidence="1 2">
    <name type="scientific">Exophiala xenobiotica</name>
    <dbReference type="NCBI Taxonomy" id="348802"/>
    <lineage>
        <taxon>Eukaryota</taxon>
        <taxon>Fungi</taxon>
        <taxon>Dikarya</taxon>
        <taxon>Ascomycota</taxon>
        <taxon>Pezizomycotina</taxon>
        <taxon>Eurotiomycetes</taxon>
        <taxon>Chaetothyriomycetidae</taxon>
        <taxon>Chaetothyriales</taxon>
        <taxon>Herpotrichiellaceae</taxon>
        <taxon>Exophiala</taxon>
    </lineage>
</organism>
<dbReference type="EMBL" id="KN847317">
    <property type="protein sequence ID" value="KIW60179.1"/>
    <property type="molecule type" value="Genomic_DNA"/>
</dbReference>